<organism evidence="4 5">
    <name type="scientific">Glycomyces paridis</name>
    <dbReference type="NCBI Taxonomy" id="2126555"/>
    <lineage>
        <taxon>Bacteria</taxon>
        <taxon>Bacillati</taxon>
        <taxon>Actinomycetota</taxon>
        <taxon>Actinomycetes</taxon>
        <taxon>Glycomycetales</taxon>
        <taxon>Glycomycetaceae</taxon>
        <taxon>Glycomyces</taxon>
    </lineage>
</organism>
<dbReference type="Gene3D" id="3.40.47.10">
    <property type="match status" value="2"/>
</dbReference>
<dbReference type="SUPFAM" id="SSF53901">
    <property type="entry name" value="Thiolase-like"/>
    <property type="match status" value="1"/>
</dbReference>
<keyword evidence="5" id="KW-1185">Reference proteome</keyword>
<feature type="domain" description="Beta-ketoacyl-[acyl-carrier-protein] synthase III C-terminal" evidence="3">
    <location>
        <begin position="236"/>
        <end position="323"/>
    </location>
</feature>
<evidence type="ECO:0000259" key="3">
    <source>
        <dbReference type="Pfam" id="PF08541"/>
    </source>
</evidence>
<dbReference type="Proteomes" id="UP000305792">
    <property type="component" value="Unassembled WGS sequence"/>
</dbReference>
<evidence type="ECO:0000313" key="4">
    <source>
        <dbReference type="EMBL" id="THV30221.1"/>
    </source>
</evidence>
<protein>
    <submittedName>
        <fullName evidence="4">3-oxoacyl-ACP synthase</fullName>
    </submittedName>
</protein>
<dbReference type="PANTHER" id="PTHR34069:SF2">
    <property type="entry name" value="BETA-KETOACYL-[ACYL-CARRIER-PROTEIN] SYNTHASE III"/>
    <property type="match status" value="1"/>
</dbReference>
<evidence type="ECO:0000256" key="2">
    <source>
        <dbReference type="ARBA" id="ARBA00023315"/>
    </source>
</evidence>
<dbReference type="EMBL" id="STGX01000004">
    <property type="protein sequence ID" value="THV30221.1"/>
    <property type="molecule type" value="Genomic_DNA"/>
</dbReference>
<dbReference type="OrthoDB" id="2636646at2"/>
<dbReference type="GO" id="GO:0016746">
    <property type="term" value="F:acyltransferase activity"/>
    <property type="evidence" value="ECO:0007669"/>
    <property type="project" value="UniProtKB-KW"/>
</dbReference>
<dbReference type="Pfam" id="PF08541">
    <property type="entry name" value="ACP_syn_III_C"/>
    <property type="match status" value="1"/>
</dbReference>
<dbReference type="InterPro" id="IPR013747">
    <property type="entry name" value="ACP_syn_III_C"/>
</dbReference>
<keyword evidence="1" id="KW-0808">Transferase</keyword>
<dbReference type="InterPro" id="IPR016039">
    <property type="entry name" value="Thiolase-like"/>
</dbReference>
<name>A0A4S8PJP6_9ACTN</name>
<accession>A0A4S8PJP6</accession>
<reference evidence="4 5" key="1">
    <citation type="journal article" date="2018" name="Int. J. Syst. Evol. Microbiol.">
        <title>Glycomyces paridis sp. nov., isolated from the medicinal plant Paris polyphylla.</title>
        <authorList>
            <person name="Fang X.M."/>
            <person name="Bai J.L."/>
            <person name="Su J."/>
            <person name="Zhao L.L."/>
            <person name="Liu H.Y."/>
            <person name="Ma B.P."/>
            <person name="Zhang Y.Q."/>
            <person name="Yu L.Y."/>
        </authorList>
    </citation>
    <scope>NUCLEOTIDE SEQUENCE [LARGE SCALE GENOMIC DNA]</scope>
    <source>
        <strain evidence="4 5">CPCC 204357</strain>
    </source>
</reference>
<dbReference type="CDD" id="cd00827">
    <property type="entry name" value="init_cond_enzymes"/>
    <property type="match status" value="1"/>
</dbReference>
<dbReference type="RefSeq" id="WP_136529094.1">
    <property type="nucleotide sequence ID" value="NZ_STGX01000004.1"/>
</dbReference>
<sequence>MTAILDVGSFIPPTGLTVREVAAELDLDGSEVRLIERFFGIEEVRTAPGLDYAERLEQAVLALPSWPEARERVRYVVTARTYVDTTAVRPEPVHRLTEKLGLQGAQAMTIVQHACASGLLAVETAGELLADEDPDALALVLCGEVPTVDHRYIPRTTFMGDSTAALLVTAGPGPNTVRSHAWSIATDYGDMSSVVDSLVDSELVRRVQREYAGHAEAAAPHDYTEEVCAVVHEAVKRADLTLDEIALVLPHNVNRISWVRICRRLGLPLDKVLLDLVTHTGHCYTADAFLNLAEARRQGRLAPGDAYLAVGVGLGGIYSAMALTA</sequence>
<gene>
    <name evidence="4" type="ORF">E9998_07570</name>
</gene>
<keyword evidence="2" id="KW-0012">Acyltransferase</keyword>
<dbReference type="AlphaFoldDB" id="A0A4S8PJP6"/>
<dbReference type="PANTHER" id="PTHR34069">
    <property type="entry name" value="3-OXOACYL-[ACYL-CARRIER-PROTEIN] SYNTHASE 3"/>
    <property type="match status" value="1"/>
</dbReference>
<evidence type="ECO:0000313" key="5">
    <source>
        <dbReference type="Proteomes" id="UP000305792"/>
    </source>
</evidence>
<proteinExistence type="predicted"/>
<dbReference type="GO" id="GO:0044550">
    <property type="term" value="P:secondary metabolite biosynthetic process"/>
    <property type="evidence" value="ECO:0007669"/>
    <property type="project" value="TreeGrafter"/>
</dbReference>
<evidence type="ECO:0000256" key="1">
    <source>
        <dbReference type="ARBA" id="ARBA00022679"/>
    </source>
</evidence>
<comment type="caution">
    <text evidence="4">The sequence shown here is derived from an EMBL/GenBank/DDBJ whole genome shotgun (WGS) entry which is preliminary data.</text>
</comment>